<comment type="caution">
    <text evidence="1">The sequence shown here is derived from an EMBL/GenBank/DDBJ whole genome shotgun (WGS) entry which is preliminary data.</text>
</comment>
<proteinExistence type="predicted"/>
<reference evidence="1 2" key="1">
    <citation type="submission" date="2020-02" db="EMBL/GenBank/DDBJ databases">
        <title>Comparative genomics of sulfur disproportionating microorganisms.</title>
        <authorList>
            <person name="Ward L.M."/>
            <person name="Bertran E."/>
            <person name="Johnston D.T."/>
        </authorList>
    </citation>
    <scope>NUCLEOTIDE SEQUENCE [LARGE SCALE GENOMIC DNA]</scope>
    <source>
        <strain evidence="1 2">DSM 100025</strain>
    </source>
</reference>
<sequence length="90" mass="9853">PPDVPLFAGHDPTPLTGTRAVRRALADQLWQPVRWDRTVRAVISAGARLLVCLDPTDTLARMVRWIDRRVEVLGTAGSDALEAAARRLSA</sequence>
<feature type="non-terminal residue" evidence="1">
    <location>
        <position position="1"/>
    </location>
</feature>
<organism evidence="1 2">
    <name type="scientific">Dissulfurirhabdus thermomarina</name>
    <dbReference type="NCBI Taxonomy" id="1765737"/>
    <lineage>
        <taxon>Bacteria</taxon>
        <taxon>Deltaproteobacteria</taxon>
        <taxon>Dissulfurirhabdaceae</taxon>
        <taxon>Dissulfurirhabdus</taxon>
    </lineage>
</organism>
<gene>
    <name evidence="1" type="ORF">G3N55_11770</name>
</gene>
<name>A0A6N9TQG5_DISTH</name>
<evidence type="ECO:0000313" key="2">
    <source>
        <dbReference type="Proteomes" id="UP000469346"/>
    </source>
</evidence>
<dbReference type="InterPro" id="IPR001227">
    <property type="entry name" value="Ac_transferase_dom_sf"/>
</dbReference>
<dbReference type="Proteomes" id="UP000469346">
    <property type="component" value="Unassembled WGS sequence"/>
</dbReference>
<evidence type="ECO:0000313" key="1">
    <source>
        <dbReference type="EMBL" id="NDY43512.1"/>
    </source>
</evidence>
<protein>
    <submittedName>
        <fullName evidence="1">Uncharacterized protein</fullName>
    </submittedName>
</protein>
<dbReference type="GO" id="GO:0016740">
    <property type="term" value="F:transferase activity"/>
    <property type="evidence" value="ECO:0007669"/>
    <property type="project" value="InterPro"/>
</dbReference>
<dbReference type="AlphaFoldDB" id="A0A6N9TQG5"/>
<dbReference type="EMBL" id="JAAGRR010000192">
    <property type="protein sequence ID" value="NDY43512.1"/>
    <property type="molecule type" value="Genomic_DNA"/>
</dbReference>
<keyword evidence="2" id="KW-1185">Reference proteome</keyword>
<dbReference type="InterPro" id="IPR016035">
    <property type="entry name" value="Acyl_Trfase/lysoPLipase"/>
</dbReference>
<accession>A0A6N9TQG5</accession>
<dbReference type="SUPFAM" id="SSF52151">
    <property type="entry name" value="FabD/lysophospholipase-like"/>
    <property type="match status" value="1"/>
</dbReference>
<dbReference type="Gene3D" id="3.40.366.10">
    <property type="entry name" value="Malonyl-Coenzyme A Acyl Carrier Protein, domain 2"/>
    <property type="match status" value="1"/>
</dbReference>